<dbReference type="CDD" id="cd02440">
    <property type="entry name" value="AdoMet_MTases"/>
    <property type="match status" value="1"/>
</dbReference>
<keyword evidence="5" id="KW-1185">Reference proteome</keyword>
<reference key="1">
    <citation type="submission" date="2011-09" db="EMBL/GenBank/DDBJ databases">
        <title>Genomic characterization of the Taylorella genus.</title>
        <authorList>
            <person name="Hebert L."/>
            <person name="Moumen B."/>
            <person name="Pons N."/>
            <person name="Duquesne F."/>
            <person name="Breuil M.-F."/>
            <person name="Goux D."/>
            <person name="Batto J.-M."/>
            <person name="Renault P."/>
            <person name="Laugier C."/>
            <person name="Petry S."/>
        </authorList>
    </citation>
    <scope>NUCLEOTIDE SEQUENCE</scope>
    <source>
        <strain>MCE3</strain>
    </source>
</reference>
<dbReference type="InterPro" id="IPR050602">
    <property type="entry name" value="Malonyl-ACP_OMT"/>
</dbReference>
<dbReference type="GO" id="GO:0008168">
    <property type="term" value="F:methyltransferase activity"/>
    <property type="evidence" value="ECO:0007669"/>
    <property type="project" value="UniProtKB-KW"/>
</dbReference>
<evidence type="ECO:0000313" key="4">
    <source>
        <dbReference type="EMBL" id="AEP35871.1"/>
    </source>
</evidence>
<dbReference type="SUPFAM" id="SSF53335">
    <property type="entry name" value="S-adenosyl-L-methionine-dependent methyltransferases"/>
    <property type="match status" value="1"/>
</dbReference>
<dbReference type="STRING" id="1008459.TASI_0080"/>
<dbReference type="KEGG" id="tas:TASI_0080"/>
<dbReference type="Proteomes" id="UP000009284">
    <property type="component" value="Chromosome"/>
</dbReference>
<dbReference type="RefSeq" id="WP_014110770.1">
    <property type="nucleotide sequence ID" value="NC_016043.1"/>
</dbReference>
<dbReference type="InterPro" id="IPR025714">
    <property type="entry name" value="Methyltranfer_dom"/>
</dbReference>
<keyword evidence="1" id="KW-0489">Methyltransferase</keyword>
<dbReference type="AlphaFoldDB" id="G4QD54"/>
<evidence type="ECO:0000313" key="5">
    <source>
        <dbReference type="Proteomes" id="UP000009284"/>
    </source>
</evidence>
<protein>
    <submittedName>
        <fullName evidence="4">Biotin synthesis protein bioC</fullName>
    </submittedName>
</protein>
<evidence type="ECO:0000259" key="3">
    <source>
        <dbReference type="Pfam" id="PF13847"/>
    </source>
</evidence>
<organism evidence="4 5">
    <name type="scientific">Taylorella asinigenitalis (strain MCE3)</name>
    <dbReference type="NCBI Taxonomy" id="1008459"/>
    <lineage>
        <taxon>Bacteria</taxon>
        <taxon>Pseudomonadati</taxon>
        <taxon>Pseudomonadota</taxon>
        <taxon>Betaproteobacteria</taxon>
        <taxon>Burkholderiales</taxon>
        <taxon>Alcaligenaceae</taxon>
        <taxon>Taylorella</taxon>
    </lineage>
</organism>
<dbReference type="eggNOG" id="COG0500">
    <property type="taxonomic scope" value="Bacteria"/>
</dbReference>
<dbReference type="Pfam" id="PF13847">
    <property type="entry name" value="Methyltransf_31"/>
    <property type="match status" value="1"/>
</dbReference>
<proteinExistence type="predicted"/>
<feature type="domain" description="Methyltransferase" evidence="3">
    <location>
        <begin position="51"/>
        <end position="167"/>
    </location>
</feature>
<accession>G4QD54</accession>
<dbReference type="InterPro" id="IPR029063">
    <property type="entry name" value="SAM-dependent_MTases_sf"/>
</dbReference>
<name>G4QD54_TAYAM</name>
<dbReference type="EMBL" id="CP003059">
    <property type="protein sequence ID" value="AEP35871.1"/>
    <property type="molecule type" value="Genomic_DNA"/>
</dbReference>
<dbReference type="GO" id="GO:0032259">
    <property type="term" value="P:methylation"/>
    <property type="evidence" value="ECO:0007669"/>
    <property type="project" value="UniProtKB-KW"/>
</dbReference>
<dbReference type="PANTHER" id="PTHR13090:SF1">
    <property type="entry name" value="ARGININE-HYDROXYLASE NDUFAF5, MITOCHONDRIAL"/>
    <property type="match status" value="1"/>
</dbReference>
<dbReference type="PANTHER" id="PTHR13090">
    <property type="entry name" value="ARGININE-HYDROXYLASE NDUFAF5, MITOCHONDRIAL"/>
    <property type="match status" value="1"/>
</dbReference>
<evidence type="ECO:0000256" key="1">
    <source>
        <dbReference type="ARBA" id="ARBA00022603"/>
    </source>
</evidence>
<dbReference type="HOGENOM" id="CLU_046586_2_1_4"/>
<dbReference type="Gene3D" id="3.40.50.150">
    <property type="entry name" value="Vaccinia Virus protein VP39"/>
    <property type="match status" value="1"/>
</dbReference>
<sequence length="305" mass="34591">MSTPSNDPSIIIIDRVIKQFDRRANSKDALFLYDEVFSRMFEKFDYIKSDPKTIIDLGCADGRHYINFRQRFKNAQYIGVDASPQRIARCHEFLSSHPSQKKRLFGSKPVSAECMLADMAFTGLMPESADLIFSNLTLHCHPNPMAVFNECRRLLRVDGLLLFSVFGPSTFKQLRDAIKLAGLKNVRTHPYIDMHDYGDMLMECGFADPVMDQEILTLTYKSSKKLLDDIYAFGGNACALPQSEIATKSGYFKLCEALEQARNAVGQIELTIEIAYGHAWKLASYKKGQETRVSLESLRSSLIRK</sequence>
<reference evidence="4 5" key="2">
    <citation type="journal article" date="2012" name="PLoS ONE">
        <title>Genomic characterization of the taylorella genus.</title>
        <authorList>
            <person name="Hebert L."/>
            <person name="Moumen B."/>
            <person name="Pons N."/>
            <person name="Duquesne F."/>
            <person name="Breuil M.F."/>
            <person name="Goux D."/>
            <person name="Batto J.M."/>
            <person name="Laugier C."/>
            <person name="Renault P."/>
            <person name="Petry S."/>
        </authorList>
    </citation>
    <scope>NUCLEOTIDE SEQUENCE [LARGE SCALE GENOMIC DNA]</scope>
    <source>
        <strain evidence="4 5">MCE3</strain>
    </source>
</reference>
<evidence type="ECO:0000256" key="2">
    <source>
        <dbReference type="ARBA" id="ARBA00022679"/>
    </source>
</evidence>
<gene>
    <name evidence="4" type="ordered locus">TASI_0080</name>
</gene>
<dbReference type="OrthoDB" id="9760689at2"/>
<keyword evidence="2" id="KW-0808">Transferase</keyword>